<accession>A0A9P5H3L6</accession>
<proteinExistence type="predicted"/>
<gene>
    <name evidence="2" type="ORF">G7Z17_g9943</name>
</gene>
<protein>
    <submittedName>
        <fullName evidence="2">Uncharacterized protein</fullName>
    </submittedName>
</protein>
<dbReference type="Proteomes" id="UP000722485">
    <property type="component" value="Unassembled WGS sequence"/>
</dbReference>
<dbReference type="EMBL" id="JAANBB010000303">
    <property type="protein sequence ID" value="KAF7544451.1"/>
    <property type="molecule type" value="Genomic_DNA"/>
</dbReference>
<name>A0A9P5H3L6_9HYPO</name>
<evidence type="ECO:0000313" key="3">
    <source>
        <dbReference type="Proteomes" id="UP000722485"/>
    </source>
</evidence>
<feature type="region of interest" description="Disordered" evidence="1">
    <location>
        <begin position="1"/>
        <end position="43"/>
    </location>
</feature>
<comment type="caution">
    <text evidence="2">The sequence shown here is derived from an EMBL/GenBank/DDBJ whole genome shotgun (WGS) entry which is preliminary data.</text>
</comment>
<evidence type="ECO:0000313" key="2">
    <source>
        <dbReference type="EMBL" id="KAF7544451.1"/>
    </source>
</evidence>
<sequence length="171" mass="18630">MRPESPARTPTHAHANLNTAASASTTTSTAASTTPAPRQQRRQSVCVTRADVFIMAESPRHPVLRAGSMQCGAFEIQPVPIARAIVPIAPVWLRRLNGSHTMRQYPQVHSEASLVSPPPKYSARRPILNNAHVPCLRHLYCNQGVGKLSLLAFSANSSQTLRRLNSLQSPL</sequence>
<organism evidence="2 3">
    <name type="scientific">Cylindrodendrum hubeiense</name>
    <dbReference type="NCBI Taxonomy" id="595255"/>
    <lineage>
        <taxon>Eukaryota</taxon>
        <taxon>Fungi</taxon>
        <taxon>Dikarya</taxon>
        <taxon>Ascomycota</taxon>
        <taxon>Pezizomycotina</taxon>
        <taxon>Sordariomycetes</taxon>
        <taxon>Hypocreomycetidae</taxon>
        <taxon>Hypocreales</taxon>
        <taxon>Nectriaceae</taxon>
        <taxon>Cylindrodendrum</taxon>
    </lineage>
</organism>
<feature type="compositionally biased region" description="Low complexity" evidence="1">
    <location>
        <begin position="9"/>
        <end position="36"/>
    </location>
</feature>
<reference evidence="2" key="1">
    <citation type="submission" date="2020-03" db="EMBL/GenBank/DDBJ databases">
        <title>Draft Genome Sequence of Cylindrodendrum hubeiense.</title>
        <authorList>
            <person name="Buettner E."/>
            <person name="Kellner H."/>
        </authorList>
    </citation>
    <scope>NUCLEOTIDE SEQUENCE</scope>
    <source>
        <strain evidence="2">IHI 201604</strain>
    </source>
</reference>
<dbReference type="AlphaFoldDB" id="A0A9P5H3L6"/>
<keyword evidence="3" id="KW-1185">Reference proteome</keyword>
<evidence type="ECO:0000256" key="1">
    <source>
        <dbReference type="SAM" id="MobiDB-lite"/>
    </source>
</evidence>